<dbReference type="Proteomes" id="UP000054099">
    <property type="component" value="Unassembled WGS sequence"/>
</dbReference>
<accession>A0A0V8JCP6</accession>
<name>A0A0V8JCP6_9BACL</name>
<comment type="caution">
    <text evidence="1">The sequence shown here is derived from an EMBL/GenBank/DDBJ whole genome shotgun (WGS) entry which is preliminary data.</text>
</comment>
<reference evidence="1 2" key="1">
    <citation type="journal article" date="2014" name="Antonie Van Leeuwenhoek">
        <title>Fictibacillus enclensis sp. nov., isolated from marine sediment.</title>
        <authorList>
            <person name="Dastager S.G."/>
            <person name="Mawlankar R."/>
            <person name="Srinivasan K."/>
            <person name="Tang S.K."/>
            <person name="Lee J.C."/>
            <person name="Ramana V.V."/>
            <person name="Shouche Y.S."/>
        </authorList>
    </citation>
    <scope>NUCLEOTIDE SEQUENCE [LARGE SCALE GENOMIC DNA]</scope>
    <source>
        <strain evidence="1 2">NIO-1003</strain>
    </source>
</reference>
<evidence type="ECO:0008006" key="3">
    <source>
        <dbReference type="Google" id="ProtNLM"/>
    </source>
</evidence>
<gene>
    <name evidence="1" type="ORF">AS030_05035</name>
</gene>
<organism evidence="1 2">
    <name type="scientific">Fictibacillus enclensis</name>
    <dbReference type="NCBI Taxonomy" id="1017270"/>
    <lineage>
        <taxon>Bacteria</taxon>
        <taxon>Bacillati</taxon>
        <taxon>Bacillota</taxon>
        <taxon>Bacilli</taxon>
        <taxon>Bacillales</taxon>
        <taxon>Fictibacillaceae</taxon>
        <taxon>Fictibacillus</taxon>
    </lineage>
</organism>
<dbReference type="EMBL" id="LNQN01000001">
    <property type="protein sequence ID" value="KSU84895.1"/>
    <property type="molecule type" value="Genomic_DNA"/>
</dbReference>
<protein>
    <recommendedName>
        <fullName evidence="3">DUF3992 domain-containing protein</fullName>
    </recommendedName>
</protein>
<keyword evidence="2" id="KW-1185">Reference proteome</keyword>
<evidence type="ECO:0000313" key="2">
    <source>
        <dbReference type="Proteomes" id="UP000054099"/>
    </source>
</evidence>
<sequence>MGLNHKKSIPKATNSLQEECIRVQKVYDWLTDTFSVTKQVSFNPEQIRRIEEALADPARRPLRLTCQTPVTPPVFPLNGDETMAATETFMCEQVGEKRDVTVSLNGSFVEAQLVELLFTSEVEVAVVDRNGKVVTCVRTDASVLEPFVLCYPDGTDLFCRITRILCKIPTGTVILNSPAPRSFTVTITFCVDIQIEAEVKLEVLAKFCAPRNNDLSAEENETFACPEVVFPAQCPDIFPRPSCDCSVSGEASGCTGSNATEKGRLGVLAEICQNCSLSDSSLKFTFDEEDGDMNNFSFTADSFDQDSLVCEPSEGKGLKFTVSGTGTTDEGEEFDFNFATVSKHSGTLFQLQLVNERGVTVFESGIVKVEEGTLEVENCVSFDDIKMK</sequence>
<evidence type="ECO:0000313" key="1">
    <source>
        <dbReference type="EMBL" id="KSU84895.1"/>
    </source>
</evidence>
<dbReference type="AlphaFoldDB" id="A0A0V8JCP6"/>
<proteinExistence type="predicted"/>